<gene>
    <name evidence="1" type="ORF">SAMEA3545359_00957</name>
</gene>
<dbReference type="AlphaFoldDB" id="A0A1C6HNZ4"/>
<sequence>MFREMRRKKQALSASACAAVLKRGTAGVLAVLGDGGYPYAVPLSYAYDESAQKLYFHCARTGHKLDAIARHSQVSFCVVDKDQVMPQQYTTYFRSVVVFGRARVLQDVGQKRAALELLAARYAPDDESGRRQEIQRQFDQLLMVQIDIEHITGKEAIELVEARP</sequence>
<dbReference type="PANTHER" id="PTHR34071:SF2">
    <property type="entry name" value="FLAVIN-NUCLEOTIDE-BINDING PROTEIN"/>
    <property type="match status" value="1"/>
</dbReference>
<name>A0A1C6HNZ4_9FIRM</name>
<dbReference type="PANTHER" id="PTHR34071">
    <property type="entry name" value="5-NITROIMIDAZOLE ANTIBIOTICS RESISTANCE PROTEIN, NIMA-FAMILY-RELATED PROTEIN-RELATED"/>
    <property type="match status" value="1"/>
</dbReference>
<accession>A0A1C6HNZ4</accession>
<protein>
    <submittedName>
        <fullName evidence="1">Predicted flavin-nucleotide-binding protein</fullName>
    </submittedName>
</protein>
<proteinExistence type="predicted"/>
<dbReference type="SUPFAM" id="SSF50475">
    <property type="entry name" value="FMN-binding split barrel"/>
    <property type="match status" value="1"/>
</dbReference>
<dbReference type="InterPro" id="IPR012349">
    <property type="entry name" value="Split_barrel_FMN-bd"/>
</dbReference>
<evidence type="ECO:0000313" key="1">
    <source>
        <dbReference type="EMBL" id="SCJ59279.1"/>
    </source>
</evidence>
<dbReference type="EMBL" id="FMHG01000001">
    <property type="protein sequence ID" value="SCJ59279.1"/>
    <property type="molecule type" value="Genomic_DNA"/>
</dbReference>
<reference evidence="1" key="1">
    <citation type="submission" date="2015-09" db="EMBL/GenBank/DDBJ databases">
        <authorList>
            <consortium name="Pathogen Informatics"/>
        </authorList>
    </citation>
    <scope>NUCLEOTIDE SEQUENCE</scope>
    <source>
        <strain evidence="1">2789STDY5834896</strain>
    </source>
</reference>
<dbReference type="Pfam" id="PF12900">
    <property type="entry name" value="Pyridox_ox_2"/>
    <property type="match status" value="1"/>
</dbReference>
<dbReference type="InterPro" id="IPR024747">
    <property type="entry name" value="Pyridox_Oxase-rel"/>
</dbReference>
<organism evidence="1">
    <name type="scientific">uncultured Anaerotruncus sp</name>
    <dbReference type="NCBI Taxonomy" id="905011"/>
    <lineage>
        <taxon>Bacteria</taxon>
        <taxon>Bacillati</taxon>
        <taxon>Bacillota</taxon>
        <taxon>Clostridia</taxon>
        <taxon>Eubacteriales</taxon>
        <taxon>Oscillospiraceae</taxon>
        <taxon>Anaerotruncus</taxon>
        <taxon>environmental samples</taxon>
    </lineage>
</organism>
<dbReference type="Gene3D" id="2.30.110.10">
    <property type="entry name" value="Electron Transport, Fmn-binding Protein, Chain A"/>
    <property type="match status" value="1"/>
</dbReference>